<keyword evidence="3" id="KW-1185">Reference proteome</keyword>
<dbReference type="Pfam" id="PF07797">
    <property type="entry name" value="DUF1639"/>
    <property type="match status" value="1"/>
</dbReference>
<dbReference type="AlphaFoldDB" id="A0A5A7QUL6"/>
<feature type="non-terminal residue" evidence="2">
    <location>
        <position position="327"/>
    </location>
</feature>
<name>A0A5A7QUL6_STRAF</name>
<sequence length="327" mass="36160">MLNAYLHTQYHKHSAVPSTFESLSDFSLLYFVPSVSLPIHRHNRIISSTSSQFSPGSKKGESKGSPEKKGGIFSVRGGGGFPMAAPPVKSQPLHNFPLSQLRWAHKKSSSAAAGSALHPHRSRRRDSPDDQGRRGRPDSESDREAQPQDPVQDPAADSPPKGKVLAPEAAVEEDEDEEAKPWNLRPRKEVARAVASSRKETVCAEKNDGKNSGGNCSGIKSQRLRGMAEGAHNGGGEREGKRKIWISLSKEEIEEDVYAFTGGRPSRRPRKWPRNVQKQLDNVFPGMYLVGVAADSYRVMMSWSLLEGILNMYFLLSQLQNRKTFST</sequence>
<dbReference type="InterPro" id="IPR012438">
    <property type="entry name" value="DUF1639"/>
</dbReference>
<dbReference type="OrthoDB" id="909814at2759"/>
<gene>
    <name evidence="2" type="ORF">STAS_25324</name>
</gene>
<evidence type="ECO:0000313" key="3">
    <source>
        <dbReference type="Proteomes" id="UP000325081"/>
    </source>
</evidence>
<evidence type="ECO:0000313" key="2">
    <source>
        <dbReference type="EMBL" id="GER48167.1"/>
    </source>
</evidence>
<dbReference type="Proteomes" id="UP000325081">
    <property type="component" value="Unassembled WGS sequence"/>
</dbReference>
<proteinExistence type="predicted"/>
<dbReference type="PANTHER" id="PTHR33130">
    <property type="entry name" value="PUTATIVE (DUF1639)-RELATED"/>
    <property type="match status" value="1"/>
</dbReference>
<feature type="compositionally biased region" description="Basic and acidic residues" evidence="1">
    <location>
        <begin position="125"/>
        <end position="146"/>
    </location>
</feature>
<reference evidence="3" key="1">
    <citation type="journal article" date="2019" name="Curr. Biol.">
        <title>Genome Sequence of Striga asiatica Provides Insight into the Evolution of Plant Parasitism.</title>
        <authorList>
            <person name="Yoshida S."/>
            <person name="Kim S."/>
            <person name="Wafula E.K."/>
            <person name="Tanskanen J."/>
            <person name="Kim Y.M."/>
            <person name="Honaas L."/>
            <person name="Yang Z."/>
            <person name="Spallek T."/>
            <person name="Conn C.E."/>
            <person name="Ichihashi Y."/>
            <person name="Cheong K."/>
            <person name="Cui S."/>
            <person name="Der J.P."/>
            <person name="Gundlach H."/>
            <person name="Jiao Y."/>
            <person name="Hori C."/>
            <person name="Ishida J.K."/>
            <person name="Kasahara H."/>
            <person name="Kiba T."/>
            <person name="Kim M.S."/>
            <person name="Koo N."/>
            <person name="Laohavisit A."/>
            <person name="Lee Y.H."/>
            <person name="Lumba S."/>
            <person name="McCourt P."/>
            <person name="Mortimer J.C."/>
            <person name="Mutuku J.M."/>
            <person name="Nomura T."/>
            <person name="Sasaki-Sekimoto Y."/>
            <person name="Seto Y."/>
            <person name="Wang Y."/>
            <person name="Wakatake T."/>
            <person name="Sakakibara H."/>
            <person name="Demura T."/>
            <person name="Yamaguchi S."/>
            <person name="Yoneyama K."/>
            <person name="Manabe R.I."/>
            <person name="Nelson D.C."/>
            <person name="Schulman A.H."/>
            <person name="Timko M.P."/>
            <person name="dePamphilis C.W."/>
            <person name="Choi D."/>
            <person name="Shirasu K."/>
        </authorList>
    </citation>
    <scope>NUCLEOTIDE SEQUENCE [LARGE SCALE GENOMIC DNA]</scope>
    <source>
        <strain evidence="3">cv. UVA1</strain>
    </source>
</reference>
<accession>A0A5A7QUL6</accession>
<comment type="caution">
    <text evidence="2">The sequence shown here is derived from an EMBL/GenBank/DDBJ whole genome shotgun (WGS) entry which is preliminary data.</text>
</comment>
<organism evidence="2 3">
    <name type="scientific">Striga asiatica</name>
    <name type="common">Asiatic witchweed</name>
    <name type="synonym">Buchnera asiatica</name>
    <dbReference type="NCBI Taxonomy" id="4170"/>
    <lineage>
        <taxon>Eukaryota</taxon>
        <taxon>Viridiplantae</taxon>
        <taxon>Streptophyta</taxon>
        <taxon>Embryophyta</taxon>
        <taxon>Tracheophyta</taxon>
        <taxon>Spermatophyta</taxon>
        <taxon>Magnoliopsida</taxon>
        <taxon>eudicotyledons</taxon>
        <taxon>Gunneridae</taxon>
        <taxon>Pentapetalae</taxon>
        <taxon>asterids</taxon>
        <taxon>lamiids</taxon>
        <taxon>Lamiales</taxon>
        <taxon>Orobanchaceae</taxon>
        <taxon>Buchnereae</taxon>
        <taxon>Striga</taxon>
    </lineage>
</organism>
<dbReference type="PANTHER" id="PTHR33130:SF40">
    <property type="entry name" value="CHROMOGRANIN (DUF1639)"/>
    <property type="match status" value="1"/>
</dbReference>
<feature type="compositionally biased region" description="Basic and acidic residues" evidence="1">
    <location>
        <begin position="58"/>
        <end position="70"/>
    </location>
</feature>
<feature type="region of interest" description="Disordered" evidence="1">
    <location>
        <begin position="104"/>
        <end position="188"/>
    </location>
</feature>
<dbReference type="EMBL" id="BKCP01008181">
    <property type="protein sequence ID" value="GER48167.1"/>
    <property type="molecule type" value="Genomic_DNA"/>
</dbReference>
<feature type="region of interest" description="Disordered" evidence="1">
    <location>
        <begin position="48"/>
        <end position="88"/>
    </location>
</feature>
<protein>
    <submittedName>
        <fullName evidence="2">Uncharacterized protein</fullName>
    </submittedName>
</protein>
<evidence type="ECO:0000256" key="1">
    <source>
        <dbReference type="SAM" id="MobiDB-lite"/>
    </source>
</evidence>